<sequence>MNKRLRKELLVWHKLDHENILPLLGITFDFGRGNPMGMVCPWVENGNLNGYLARHNALAEADRFRILCDVAVGLSYLHSRDVVHGDLTGSNILIDDKGKALLADFGLSNVVSETRGPSYVTSSIGGSVRWAAPEIFRFSPDSHVSTVTTHGDVYSYGSVMLQVLSGKLPYHQLRRDSQVLIELYNGLHPPRPPQLADEYWALIRQCWVEDPSARPNIKVLSERVHRGYRAVSVAAGAYPMP</sequence>
<dbReference type="Proteomes" id="UP000054166">
    <property type="component" value="Unassembled WGS sequence"/>
</dbReference>
<reference evidence="2 3" key="1">
    <citation type="submission" date="2014-04" db="EMBL/GenBank/DDBJ databases">
        <authorList>
            <consortium name="DOE Joint Genome Institute"/>
            <person name="Kuo A."/>
            <person name="Tarkka M."/>
            <person name="Buscot F."/>
            <person name="Kohler A."/>
            <person name="Nagy L.G."/>
            <person name="Floudas D."/>
            <person name="Copeland A."/>
            <person name="Barry K.W."/>
            <person name="Cichocki N."/>
            <person name="Veneault-Fourrey C."/>
            <person name="LaButti K."/>
            <person name="Lindquist E.A."/>
            <person name="Lipzen A."/>
            <person name="Lundell T."/>
            <person name="Morin E."/>
            <person name="Murat C."/>
            <person name="Sun H."/>
            <person name="Tunlid A."/>
            <person name="Henrissat B."/>
            <person name="Grigoriev I.V."/>
            <person name="Hibbett D.S."/>
            <person name="Martin F."/>
            <person name="Nordberg H.P."/>
            <person name="Cantor M.N."/>
            <person name="Hua S.X."/>
        </authorList>
    </citation>
    <scope>NUCLEOTIDE SEQUENCE [LARGE SCALE GENOMIC DNA]</scope>
    <source>
        <strain evidence="2 3">F 1598</strain>
    </source>
</reference>
<dbReference type="GO" id="GO:0005524">
    <property type="term" value="F:ATP binding"/>
    <property type="evidence" value="ECO:0007669"/>
    <property type="project" value="InterPro"/>
</dbReference>
<dbReference type="HOGENOM" id="CLU_000288_7_18_1"/>
<dbReference type="SUPFAM" id="SSF56112">
    <property type="entry name" value="Protein kinase-like (PK-like)"/>
    <property type="match status" value="1"/>
</dbReference>
<dbReference type="PANTHER" id="PTHR44329">
    <property type="entry name" value="SERINE/THREONINE-PROTEIN KINASE TNNI3K-RELATED"/>
    <property type="match status" value="1"/>
</dbReference>
<dbReference type="AlphaFoldDB" id="A0A0C3F5C0"/>
<dbReference type="InParanoid" id="A0A0C3F5C0"/>
<dbReference type="InterPro" id="IPR000719">
    <property type="entry name" value="Prot_kinase_dom"/>
</dbReference>
<dbReference type="EMBL" id="KN833049">
    <property type="protein sequence ID" value="KIM75199.1"/>
    <property type="molecule type" value="Genomic_DNA"/>
</dbReference>
<dbReference type="InterPro" id="IPR008266">
    <property type="entry name" value="Tyr_kinase_AS"/>
</dbReference>
<dbReference type="OrthoDB" id="346907at2759"/>
<reference evidence="3" key="2">
    <citation type="submission" date="2015-01" db="EMBL/GenBank/DDBJ databases">
        <title>Evolutionary Origins and Diversification of the Mycorrhizal Mutualists.</title>
        <authorList>
            <consortium name="DOE Joint Genome Institute"/>
            <consortium name="Mycorrhizal Genomics Consortium"/>
            <person name="Kohler A."/>
            <person name="Kuo A."/>
            <person name="Nagy L.G."/>
            <person name="Floudas D."/>
            <person name="Copeland A."/>
            <person name="Barry K.W."/>
            <person name="Cichocki N."/>
            <person name="Veneault-Fourrey C."/>
            <person name="LaButti K."/>
            <person name="Lindquist E.A."/>
            <person name="Lipzen A."/>
            <person name="Lundell T."/>
            <person name="Morin E."/>
            <person name="Murat C."/>
            <person name="Riley R."/>
            <person name="Ohm R."/>
            <person name="Sun H."/>
            <person name="Tunlid A."/>
            <person name="Henrissat B."/>
            <person name="Grigoriev I.V."/>
            <person name="Hibbett D.S."/>
            <person name="Martin F."/>
        </authorList>
    </citation>
    <scope>NUCLEOTIDE SEQUENCE [LARGE SCALE GENOMIC DNA]</scope>
    <source>
        <strain evidence="3">F 1598</strain>
    </source>
</reference>
<name>A0A0C3F5C0_PILCF</name>
<gene>
    <name evidence="2" type="ORF">PILCRDRAFT_681820</name>
</gene>
<dbReference type="InterPro" id="IPR011009">
    <property type="entry name" value="Kinase-like_dom_sf"/>
</dbReference>
<proteinExistence type="predicted"/>
<dbReference type="Pfam" id="PF07714">
    <property type="entry name" value="PK_Tyr_Ser-Thr"/>
    <property type="match status" value="1"/>
</dbReference>
<dbReference type="PROSITE" id="PS00109">
    <property type="entry name" value="PROTEIN_KINASE_TYR"/>
    <property type="match status" value="1"/>
</dbReference>
<evidence type="ECO:0000313" key="3">
    <source>
        <dbReference type="Proteomes" id="UP000054166"/>
    </source>
</evidence>
<accession>A0A0C3F5C0</accession>
<organism evidence="2 3">
    <name type="scientific">Piloderma croceum (strain F 1598)</name>
    <dbReference type="NCBI Taxonomy" id="765440"/>
    <lineage>
        <taxon>Eukaryota</taxon>
        <taxon>Fungi</taxon>
        <taxon>Dikarya</taxon>
        <taxon>Basidiomycota</taxon>
        <taxon>Agaricomycotina</taxon>
        <taxon>Agaricomycetes</taxon>
        <taxon>Agaricomycetidae</taxon>
        <taxon>Atheliales</taxon>
        <taxon>Atheliaceae</taxon>
        <taxon>Piloderma</taxon>
    </lineage>
</organism>
<feature type="domain" description="Protein kinase" evidence="1">
    <location>
        <begin position="1"/>
        <end position="228"/>
    </location>
</feature>
<protein>
    <recommendedName>
        <fullName evidence="1">Protein kinase domain-containing protein</fullName>
    </recommendedName>
</protein>
<evidence type="ECO:0000313" key="2">
    <source>
        <dbReference type="EMBL" id="KIM75199.1"/>
    </source>
</evidence>
<dbReference type="InterPro" id="IPR001245">
    <property type="entry name" value="Ser-Thr/Tyr_kinase_cat_dom"/>
</dbReference>
<evidence type="ECO:0000259" key="1">
    <source>
        <dbReference type="PROSITE" id="PS50011"/>
    </source>
</evidence>
<dbReference type="PROSITE" id="PS50011">
    <property type="entry name" value="PROTEIN_KINASE_DOM"/>
    <property type="match status" value="1"/>
</dbReference>
<dbReference type="GO" id="GO:0004674">
    <property type="term" value="F:protein serine/threonine kinase activity"/>
    <property type="evidence" value="ECO:0007669"/>
    <property type="project" value="TreeGrafter"/>
</dbReference>
<dbReference type="Gene3D" id="1.10.510.10">
    <property type="entry name" value="Transferase(Phosphotransferase) domain 1"/>
    <property type="match status" value="1"/>
</dbReference>
<dbReference type="STRING" id="765440.A0A0C3F5C0"/>
<keyword evidence="3" id="KW-1185">Reference proteome</keyword>
<dbReference type="InterPro" id="IPR051681">
    <property type="entry name" value="Ser/Thr_Kinases-Pseudokinases"/>
</dbReference>
<dbReference type="PRINTS" id="PR00109">
    <property type="entry name" value="TYRKINASE"/>
</dbReference>
<dbReference type="PIRSF" id="PIRSF000654">
    <property type="entry name" value="Integrin-linked_kinase"/>
    <property type="match status" value="1"/>
</dbReference>